<sequence>MKKIVVGLMFILFAFCFGVLEVYADEPDVGGKNNFQTATPIVKNNADVTSDKITSHDGNNPFSVVYEFDLSKYKQSINDGKFEMDFRADSDSWYQNEKKGTLGIGSKKWAYERPVLSVYTMDYNNNKSYLIYRDDSGESNTGEVYKWKDSLPANTKIVKFEFDSKAAGDYRGTGFGADYHNMFLSFKDKADKEYTYASKPVLGEKNNFESAKPTYEENANIRLGNITSRDGNNPFKVIYVFDLSKYEKSINEGKFEMDFRAGSDSWCKNEKKFLGRVTQKWGYERPMLSVYTMDYVYDNDRDDITTYLINHDSPEGSNDGKDYAWKGTLPAGTKIIKFEFDSAAAGDYKSTGFGAYYHNVFLSFKDKANEEDTYINKPVLGEKNNFESANPTYEKNANVTSDRISSKDGNNPFEVTYVFDLSEYKQLINKGKFEMKFKSDSDSWYQHHVKDYIWNDGKRVGYERPILTIYTTDYNNHKNYLIKRDHSGESNNGKKYNLDAKVPANTKTITFELNSEYGGAHGATEFGACYMNMQLFFIYNGDLTSKDKVTNWRKFKEKKSIKDKSKRWKINFNKSIEGVSVNNDNVFISTDPSGGNRLDGIDIKLSDSGKSILINYDCKPIWETGKTYYLFVQNVKTAEGEIYKSPLRMEFTVK</sequence>
<gene>
    <name evidence="1" type="ORF">OXH55_08230</name>
</gene>
<dbReference type="Proteomes" id="UP001079657">
    <property type="component" value="Unassembled WGS sequence"/>
</dbReference>
<reference evidence="1" key="1">
    <citation type="submission" date="2022-12" db="EMBL/GenBank/DDBJ databases">
        <authorList>
            <person name="Wang J."/>
        </authorList>
    </citation>
    <scope>NUCLEOTIDE SEQUENCE</scope>
    <source>
        <strain evidence="1">HY-42-06</strain>
    </source>
</reference>
<dbReference type="RefSeq" id="WP_268049372.1">
    <property type="nucleotide sequence ID" value="NZ_JAPQES010000002.1"/>
</dbReference>
<evidence type="ECO:0000313" key="2">
    <source>
        <dbReference type="Proteomes" id="UP001079657"/>
    </source>
</evidence>
<organism evidence="1 2">
    <name type="scientific">Clostridium ganghwense</name>
    <dbReference type="NCBI Taxonomy" id="312089"/>
    <lineage>
        <taxon>Bacteria</taxon>
        <taxon>Bacillati</taxon>
        <taxon>Bacillota</taxon>
        <taxon>Clostridia</taxon>
        <taxon>Eubacteriales</taxon>
        <taxon>Clostridiaceae</taxon>
        <taxon>Clostridium</taxon>
    </lineage>
</organism>
<evidence type="ECO:0008006" key="3">
    <source>
        <dbReference type="Google" id="ProtNLM"/>
    </source>
</evidence>
<keyword evidence="2" id="KW-1185">Reference proteome</keyword>
<accession>A0ABT4CQW0</accession>
<dbReference type="EMBL" id="JAPQES010000002">
    <property type="protein sequence ID" value="MCY6370616.1"/>
    <property type="molecule type" value="Genomic_DNA"/>
</dbReference>
<protein>
    <recommendedName>
        <fullName evidence="3">SbsA Ig-like domain-containing protein</fullName>
    </recommendedName>
</protein>
<proteinExistence type="predicted"/>
<comment type="caution">
    <text evidence="1">The sequence shown here is derived from an EMBL/GenBank/DDBJ whole genome shotgun (WGS) entry which is preliminary data.</text>
</comment>
<name>A0ABT4CQW0_9CLOT</name>
<evidence type="ECO:0000313" key="1">
    <source>
        <dbReference type="EMBL" id="MCY6370616.1"/>
    </source>
</evidence>